<dbReference type="AlphaFoldDB" id="A0A7D5SLH8"/>
<protein>
    <submittedName>
        <fullName evidence="1">ANR family transcriptional regulator</fullName>
    </submittedName>
</protein>
<dbReference type="NCBIfam" id="NF033650">
    <property type="entry name" value="ANR_neg_reg"/>
    <property type="match status" value="1"/>
</dbReference>
<evidence type="ECO:0000313" key="1">
    <source>
        <dbReference type="EMBL" id="QLH63076.1"/>
    </source>
</evidence>
<gene>
    <name evidence="1" type="ORF">SYMBAF_09260</name>
</gene>
<accession>A0A7D5SLH8</accession>
<name>A0A7D5SLH8_9GAMM</name>
<evidence type="ECO:0000313" key="2">
    <source>
        <dbReference type="Proteomes" id="UP000042738"/>
    </source>
</evidence>
<dbReference type="RefSeq" id="WP_160289791.1">
    <property type="nucleotide sequence ID" value="NZ_CP050855.1"/>
</dbReference>
<sequence length="75" mass="8468">MRINEKEVNNSYMAYARGAVRAEQRGDYTTASTLWNKAATATCNSHNLHWALYRKSHCNHAATKQWSNPNASQAV</sequence>
<proteinExistence type="predicted"/>
<dbReference type="EMBL" id="CP050855">
    <property type="protein sequence ID" value="QLH63076.1"/>
    <property type="molecule type" value="Genomic_DNA"/>
</dbReference>
<organism evidence="1 2">
    <name type="scientific">Serratia symbiotica</name>
    <dbReference type="NCBI Taxonomy" id="138074"/>
    <lineage>
        <taxon>Bacteria</taxon>
        <taxon>Pseudomonadati</taxon>
        <taxon>Pseudomonadota</taxon>
        <taxon>Gammaproteobacteria</taxon>
        <taxon>Enterobacterales</taxon>
        <taxon>Yersiniaceae</taxon>
        <taxon>Serratia</taxon>
    </lineage>
</organism>
<dbReference type="GeneID" id="93736681"/>
<dbReference type="Proteomes" id="UP000042738">
    <property type="component" value="Chromosome"/>
</dbReference>
<reference evidence="1 2" key="1">
    <citation type="journal article" date="2014" name="Genome Announc.">
        <title>Whole-Genome Sequence of Serratia symbiotica Strain CWBI-2.3T, a Free-Living Symbiont of the Black Bean Aphid Aphis fabae.</title>
        <authorList>
            <person name="Foray V."/>
            <person name="Grigorescu A.S."/>
            <person name="Sabri A."/>
            <person name="Haubruge E."/>
            <person name="Lognay G."/>
            <person name="Francis F."/>
            <person name="Fauconnier M.L."/>
            <person name="Hance T."/>
            <person name="Thonart P."/>
        </authorList>
    </citation>
    <scope>NUCLEOTIDE SEQUENCE [LARGE SCALE GENOMIC DNA]</scope>
    <source>
        <strain evidence="1">CWBI-2.3</strain>
    </source>
</reference>
<dbReference type="InterPro" id="IPR047666">
    <property type="entry name" value="ANR_neg_reg"/>
</dbReference>